<accession>A0AAD6CCF6</accession>
<proteinExistence type="predicted"/>
<feature type="region of interest" description="Disordered" evidence="1">
    <location>
        <begin position="112"/>
        <end position="188"/>
    </location>
</feature>
<dbReference type="AlphaFoldDB" id="A0AAD6CCF6"/>
<dbReference type="GeneID" id="81595858"/>
<comment type="caution">
    <text evidence="2">The sequence shown here is derived from an EMBL/GenBank/DDBJ whole genome shotgun (WGS) entry which is preliminary data.</text>
</comment>
<evidence type="ECO:0000313" key="2">
    <source>
        <dbReference type="EMBL" id="KAJ5460680.1"/>
    </source>
</evidence>
<sequence>MMIEEQSAVPESPALVNPETKMSTDIQQNPTVSPLTTPQIMATNVIHDPVSQLNIQDDVASNFIALGCGISLQSVAGDTDVVGVAGVSDDACQALPTQDDPPVVEDLKEKVELTRESSAPEDITKHENLRDDDLLEPHFPGLQAAAPASDSGRCASPETEPVSTSVKAKQSRKRVRGPVDLEGLPDPADDLTEAQIASLCSQPPRVRQLYPQYFAKHGAIRAAYSKILFERLPGGGLRFSEDVLRSCLPRWKEHLEAVEPGESSSHAGTGQGRKRKGTATAAKRGADEDVDSHKRTKKSSASRSEESPVDTLITEPSPSLLPIIPPLRLRPMISRRTALATGLPVGAHTSQHSAVLDAGSSEALPRDPVKGLAAAALGQNQTVQNDSSDIQHNNPPDVPNMEIRKALMGNQPGSSGHIINVGGSQPLDPVHLAILAQHLTSEIQQMDFAILGTAHTSRDQGRIQRLRALWDALVNLRNLCVDMEIEQRSHMVSKDRDGMGKL</sequence>
<feature type="compositionally biased region" description="Basic and acidic residues" evidence="1">
    <location>
        <begin position="122"/>
        <end position="136"/>
    </location>
</feature>
<feature type="compositionally biased region" description="Basic and acidic residues" evidence="1">
    <location>
        <begin position="284"/>
        <end position="293"/>
    </location>
</feature>
<dbReference type="RefSeq" id="XP_056769722.1">
    <property type="nucleotide sequence ID" value="XM_056905615.1"/>
</dbReference>
<dbReference type="Proteomes" id="UP001213681">
    <property type="component" value="Unassembled WGS sequence"/>
</dbReference>
<protein>
    <submittedName>
        <fullName evidence="2">Uncharacterized protein</fullName>
    </submittedName>
</protein>
<reference evidence="2" key="2">
    <citation type="journal article" date="2023" name="IMA Fungus">
        <title>Comparative genomic study of the Penicillium genus elucidates a diverse pangenome and 15 lateral gene transfer events.</title>
        <authorList>
            <person name="Petersen C."/>
            <person name="Sorensen T."/>
            <person name="Nielsen M.R."/>
            <person name="Sondergaard T.E."/>
            <person name="Sorensen J.L."/>
            <person name="Fitzpatrick D.A."/>
            <person name="Frisvad J.C."/>
            <person name="Nielsen K.L."/>
        </authorList>
    </citation>
    <scope>NUCLEOTIDE SEQUENCE</scope>
    <source>
        <strain evidence="2">IBT 16125</strain>
    </source>
</reference>
<dbReference type="EMBL" id="JAPVEA010000002">
    <property type="protein sequence ID" value="KAJ5460680.1"/>
    <property type="molecule type" value="Genomic_DNA"/>
</dbReference>
<gene>
    <name evidence="2" type="ORF">N7458_002232</name>
</gene>
<keyword evidence="3" id="KW-1185">Reference proteome</keyword>
<reference evidence="2" key="1">
    <citation type="submission" date="2022-12" db="EMBL/GenBank/DDBJ databases">
        <authorList>
            <person name="Petersen C."/>
        </authorList>
    </citation>
    <scope>NUCLEOTIDE SEQUENCE</scope>
    <source>
        <strain evidence="2">IBT 16125</strain>
    </source>
</reference>
<evidence type="ECO:0000256" key="1">
    <source>
        <dbReference type="SAM" id="MobiDB-lite"/>
    </source>
</evidence>
<feature type="region of interest" description="Disordered" evidence="1">
    <location>
        <begin position="257"/>
        <end position="324"/>
    </location>
</feature>
<evidence type="ECO:0000313" key="3">
    <source>
        <dbReference type="Proteomes" id="UP001213681"/>
    </source>
</evidence>
<organism evidence="2 3">
    <name type="scientific">Penicillium daleae</name>
    <dbReference type="NCBI Taxonomy" id="63821"/>
    <lineage>
        <taxon>Eukaryota</taxon>
        <taxon>Fungi</taxon>
        <taxon>Dikarya</taxon>
        <taxon>Ascomycota</taxon>
        <taxon>Pezizomycotina</taxon>
        <taxon>Eurotiomycetes</taxon>
        <taxon>Eurotiomycetidae</taxon>
        <taxon>Eurotiales</taxon>
        <taxon>Aspergillaceae</taxon>
        <taxon>Penicillium</taxon>
    </lineage>
</organism>
<name>A0AAD6CCF6_9EURO</name>